<evidence type="ECO:0000256" key="7">
    <source>
        <dbReference type="SAM" id="Phobius"/>
    </source>
</evidence>
<evidence type="ECO:0000259" key="9">
    <source>
        <dbReference type="Pfam" id="PF12704"/>
    </source>
</evidence>
<dbReference type="Pfam" id="PF12704">
    <property type="entry name" value="MacB_PCD"/>
    <property type="match status" value="1"/>
</dbReference>
<dbReference type="InterPro" id="IPR050250">
    <property type="entry name" value="Macrolide_Exporter_MacB"/>
</dbReference>
<dbReference type="InterPro" id="IPR003838">
    <property type="entry name" value="ABC3_permease_C"/>
</dbReference>
<evidence type="ECO:0000313" key="10">
    <source>
        <dbReference type="EMBL" id="MBU3814401.1"/>
    </source>
</evidence>
<evidence type="ECO:0000256" key="4">
    <source>
        <dbReference type="ARBA" id="ARBA00022989"/>
    </source>
</evidence>
<dbReference type="Pfam" id="PF02687">
    <property type="entry name" value="FtsX"/>
    <property type="match status" value="1"/>
</dbReference>
<accession>A0A9E2KGR0</accession>
<dbReference type="Proteomes" id="UP000824236">
    <property type="component" value="Unassembled WGS sequence"/>
</dbReference>
<feature type="transmembrane region" description="Helical" evidence="7">
    <location>
        <begin position="282"/>
        <end position="306"/>
    </location>
</feature>
<dbReference type="PANTHER" id="PTHR30572">
    <property type="entry name" value="MEMBRANE COMPONENT OF TRANSPORTER-RELATED"/>
    <property type="match status" value="1"/>
</dbReference>
<evidence type="ECO:0000256" key="3">
    <source>
        <dbReference type="ARBA" id="ARBA00022692"/>
    </source>
</evidence>
<keyword evidence="3 7" id="KW-0812">Transmembrane</keyword>
<keyword evidence="4 7" id="KW-1133">Transmembrane helix</keyword>
<reference evidence="10" key="1">
    <citation type="journal article" date="2021" name="PeerJ">
        <title>Extensive microbial diversity within the chicken gut microbiome revealed by metagenomics and culture.</title>
        <authorList>
            <person name="Gilroy R."/>
            <person name="Ravi A."/>
            <person name="Getino M."/>
            <person name="Pursley I."/>
            <person name="Horton D.L."/>
            <person name="Alikhan N.F."/>
            <person name="Baker D."/>
            <person name="Gharbi K."/>
            <person name="Hall N."/>
            <person name="Watson M."/>
            <person name="Adriaenssens E.M."/>
            <person name="Foster-Nyarko E."/>
            <person name="Jarju S."/>
            <person name="Secka A."/>
            <person name="Antonio M."/>
            <person name="Oren A."/>
            <person name="Chaudhuri R.R."/>
            <person name="La Ragione R."/>
            <person name="Hildebrand F."/>
            <person name="Pallen M.J."/>
        </authorList>
    </citation>
    <scope>NUCLEOTIDE SEQUENCE</scope>
    <source>
        <strain evidence="10">B3-3758</strain>
    </source>
</reference>
<dbReference type="PANTHER" id="PTHR30572:SF4">
    <property type="entry name" value="ABC TRANSPORTER PERMEASE YTRF"/>
    <property type="match status" value="1"/>
</dbReference>
<feature type="transmembrane region" description="Helical" evidence="7">
    <location>
        <begin position="326"/>
        <end position="352"/>
    </location>
</feature>
<feature type="domain" description="MacB-like periplasmic core" evidence="9">
    <location>
        <begin position="19"/>
        <end position="238"/>
    </location>
</feature>
<evidence type="ECO:0000259" key="8">
    <source>
        <dbReference type="Pfam" id="PF02687"/>
    </source>
</evidence>
<comment type="caution">
    <text evidence="10">The sequence shown here is derived from an EMBL/GenBank/DDBJ whole genome shotgun (WGS) entry which is preliminary data.</text>
</comment>
<dbReference type="GO" id="GO:0022857">
    <property type="term" value="F:transmembrane transporter activity"/>
    <property type="evidence" value="ECO:0007669"/>
    <property type="project" value="TreeGrafter"/>
</dbReference>
<gene>
    <name evidence="10" type="ORF">H9791_07830</name>
</gene>
<reference evidence="10" key="2">
    <citation type="submission" date="2021-04" db="EMBL/GenBank/DDBJ databases">
        <authorList>
            <person name="Gilroy R."/>
        </authorList>
    </citation>
    <scope>NUCLEOTIDE SEQUENCE</scope>
    <source>
        <strain evidence="10">B3-3758</strain>
    </source>
</reference>
<keyword evidence="2" id="KW-1003">Cell membrane</keyword>
<organism evidence="10 11">
    <name type="scientific">Candidatus Bacteroides intestinipullorum</name>
    <dbReference type="NCBI Taxonomy" id="2838471"/>
    <lineage>
        <taxon>Bacteria</taxon>
        <taxon>Pseudomonadati</taxon>
        <taxon>Bacteroidota</taxon>
        <taxon>Bacteroidia</taxon>
        <taxon>Bacteroidales</taxon>
        <taxon>Bacteroidaceae</taxon>
        <taxon>Bacteroides</taxon>
    </lineage>
</organism>
<dbReference type="InterPro" id="IPR025857">
    <property type="entry name" value="MacB_PCD"/>
</dbReference>
<evidence type="ECO:0000256" key="1">
    <source>
        <dbReference type="ARBA" id="ARBA00004651"/>
    </source>
</evidence>
<dbReference type="AlphaFoldDB" id="A0A9E2KGR0"/>
<evidence type="ECO:0000256" key="5">
    <source>
        <dbReference type="ARBA" id="ARBA00023136"/>
    </source>
</evidence>
<keyword evidence="5 7" id="KW-0472">Membrane</keyword>
<proteinExistence type="inferred from homology"/>
<feature type="transmembrane region" description="Helical" evidence="7">
    <location>
        <begin position="20"/>
        <end position="44"/>
    </location>
</feature>
<evidence type="ECO:0000256" key="2">
    <source>
        <dbReference type="ARBA" id="ARBA00022475"/>
    </source>
</evidence>
<name>A0A9E2KGR0_9BACE</name>
<sequence>MIDLWQEIYGTIRRNKLRTFLTGFAVAWGIFMLIVLLGAGNGIIHAFEESSGERALNSVRVWGGWTTKPYDGLKEGRSIDLDNRDLKDTEARFTDRVEEAGATVFQSSMDISYGSEYVNLSLNGVHPNYPEVEPVKVVEGRFVNETDIRERRKSIILHRKSADVLFGKTHVEPLGKFVNAGGVAYQVVGIYDDEGSSEPNSAFIPFSTLQTIYNKGNDLNSIIFTTKGLTTEESNEQFEADYRRVIGANHRFDPTDDGAIWLWNRFTSYLQTMAAMGILRTAIWVIGIFTLLSGIVGVSNIMLITVRERTHEFGIRKALGAKPRSILWLIIVESVVITTVFGYVGMVAGIGATEWMDAVFGSQTVDAGMFEAKMFSDPTVDIGIAIQATVTLIVAGTLAGLFPARKATKIRPIEALRAD</sequence>
<dbReference type="GO" id="GO:0005886">
    <property type="term" value="C:plasma membrane"/>
    <property type="evidence" value="ECO:0007669"/>
    <property type="project" value="UniProtKB-SubCell"/>
</dbReference>
<evidence type="ECO:0000313" key="11">
    <source>
        <dbReference type="Proteomes" id="UP000824236"/>
    </source>
</evidence>
<comment type="subcellular location">
    <subcellularLocation>
        <location evidence="1">Cell membrane</location>
        <topology evidence="1">Multi-pass membrane protein</topology>
    </subcellularLocation>
</comment>
<evidence type="ECO:0000256" key="6">
    <source>
        <dbReference type="ARBA" id="ARBA00038076"/>
    </source>
</evidence>
<feature type="domain" description="ABC3 transporter permease C-terminal" evidence="8">
    <location>
        <begin position="285"/>
        <end position="411"/>
    </location>
</feature>
<protein>
    <submittedName>
        <fullName evidence="10">ABC transporter permease</fullName>
    </submittedName>
</protein>
<comment type="similarity">
    <text evidence="6">Belongs to the ABC-4 integral membrane protein family.</text>
</comment>
<dbReference type="EMBL" id="JAHLFO010000111">
    <property type="protein sequence ID" value="MBU3814401.1"/>
    <property type="molecule type" value="Genomic_DNA"/>
</dbReference>
<feature type="transmembrane region" description="Helical" evidence="7">
    <location>
        <begin position="382"/>
        <end position="402"/>
    </location>
</feature>